<dbReference type="InterPro" id="IPR053137">
    <property type="entry name" value="NLR-like"/>
</dbReference>
<evidence type="ECO:0000313" key="4">
    <source>
        <dbReference type="EMBL" id="ORY64996.1"/>
    </source>
</evidence>
<dbReference type="InParanoid" id="A0A1Y2E0Y4"/>
<dbReference type="Pfam" id="PF13374">
    <property type="entry name" value="TPR_10"/>
    <property type="match status" value="3"/>
</dbReference>
<feature type="region of interest" description="Disordered" evidence="1">
    <location>
        <begin position="321"/>
        <end position="354"/>
    </location>
</feature>
<proteinExistence type="predicted"/>
<dbReference type="GeneID" id="63772148"/>
<evidence type="ECO:0000259" key="2">
    <source>
        <dbReference type="Pfam" id="PF05729"/>
    </source>
</evidence>
<gene>
    <name evidence="4" type="ORF">BCR38DRAFT_342332</name>
</gene>
<feature type="domain" description="DUF7779" evidence="3">
    <location>
        <begin position="294"/>
        <end position="389"/>
    </location>
</feature>
<feature type="compositionally biased region" description="Acidic residues" evidence="1">
    <location>
        <begin position="337"/>
        <end position="347"/>
    </location>
</feature>
<dbReference type="InterPro" id="IPR007111">
    <property type="entry name" value="NACHT_NTPase"/>
</dbReference>
<dbReference type="PANTHER" id="PTHR46082:SF6">
    <property type="entry name" value="AAA+ ATPASE DOMAIN-CONTAINING PROTEIN-RELATED"/>
    <property type="match status" value="1"/>
</dbReference>
<protein>
    <submittedName>
        <fullName evidence="4">p-loop containing nucleoside triphosphate hydrolase protein</fullName>
    </submittedName>
</protein>
<feature type="compositionally biased region" description="Basic and acidic residues" evidence="1">
    <location>
        <begin position="321"/>
        <end position="336"/>
    </location>
</feature>
<dbReference type="InterPro" id="IPR056681">
    <property type="entry name" value="DUF7779"/>
</dbReference>
<dbReference type="STRING" id="1141098.A0A1Y2E0Y4"/>
<dbReference type="Pfam" id="PF05729">
    <property type="entry name" value="NACHT"/>
    <property type="match status" value="1"/>
</dbReference>
<dbReference type="InterPro" id="IPR027417">
    <property type="entry name" value="P-loop_NTPase"/>
</dbReference>
<name>A0A1Y2E0Y4_9PEZI</name>
<dbReference type="GO" id="GO:0016787">
    <property type="term" value="F:hydrolase activity"/>
    <property type="evidence" value="ECO:0007669"/>
    <property type="project" value="UniProtKB-KW"/>
</dbReference>
<evidence type="ECO:0000259" key="3">
    <source>
        <dbReference type="Pfam" id="PF25000"/>
    </source>
</evidence>
<dbReference type="OrthoDB" id="4774306at2759"/>
<reference evidence="4 5" key="1">
    <citation type="submission" date="2016-07" db="EMBL/GenBank/DDBJ databases">
        <title>Pervasive Adenine N6-methylation of Active Genes in Fungi.</title>
        <authorList>
            <consortium name="DOE Joint Genome Institute"/>
            <person name="Mondo S.J."/>
            <person name="Dannebaum R.O."/>
            <person name="Kuo R.C."/>
            <person name="Labutti K."/>
            <person name="Haridas S."/>
            <person name="Kuo A."/>
            <person name="Salamov A."/>
            <person name="Ahrendt S.R."/>
            <person name="Lipzen A."/>
            <person name="Sullivan W."/>
            <person name="Andreopoulos W.B."/>
            <person name="Clum A."/>
            <person name="Lindquist E."/>
            <person name="Daum C."/>
            <person name="Ramamoorthy G.K."/>
            <person name="Gryganskyi A."/>
            <person name="Culley D."/>
            <person name="Magnuson J.K."/>
            <person name="James T.Y."/>
            <person name="O'Malley M.A."/>
            <person name="Stajich J.E."/>
            <person name="Spatafora J.W."/>
            <person name="Visel A."/>
            <person name="Grigoriev I.V."/>
        </authorList>
    </citation>
    <scope>NUCLEOTIDE SEQUENCE [LARGE SCALE GENOMIC DNA]</scope>
    <source>
        <strain evidence="4 5">CBS 129021</strain>
    </source>
</reference>
<dbReference type="Gene3D" id="3.40.50.300">
    <property type="entry name" value="P-loop containing nucleotide triphosphate hydrolases"/>
    <property type="match status" value="1"/>
</dbReference>
<dbReference type="Proteomes" id="UP000193689">
    <property type="component" value="Unassembled WGS sequence"/>
</dbReference>
<feature type="domain" description="NACHT" evidence="2">
    <location>
        <begin position="41"/>
        <end position="210"/>
    </location>
</feature>
<dbReference type="EMBL" id="MCFJ01000006">
    <property type="protein sequence ID" value="ORY64996.1"/>
    <property type="molecule type" value="Genomic_DNA"/>
</dbReference>
<evidence type="ECO:0000256" key="1">
    <source>
        <dbReference type="SAM" id="MobiDB-lite"/>
    </source>
</evidence>
<keyword evidence="5" id="KW-1185">Reference proteome</keyword>
<evidence type="ECO:0000313" key="5">
    <source>
        <dbReference type="Proteomes" id="UP000193689"/>
    </source>
</evidence>
<dbReference type="SUPFAM" id="SSF48452">
    <property type="entry name" value="TPR-like"/>
    <property type="match status" value="1"/>
</dbReference>
<keyword evidence="4" id="KW-0378">Hydrolase</keyword>
<organism evidence="4 5">
    <name type="scientific">Pseudomassariella vexata</name>
    <dbReference type="NCBI Taxonomy" id="1141098"/>
    <lineage>
        <taxon>Eukaryota</taxon>
        <taxon>Fungi</taxon>
        <taxon>Dikarya</taxon>
        <taxon>Ascomycota</taxon>
        <taxon>Pezizomycotina</taxon>
        <taxon>Sordariomycetes</taxon>
        <taxon>Xylariomycetidae</taxon>
        <taxon>Amphisphaeriales</taxon>
        <taxon>Pseudomassariaceae</taxon>
        <taxon>Pseudomassariella</taxon>
    </lineage>
</organism>
<comment type="caution">
    <text evidence="4">The sequence shown here is derived from an EMBL/GenBank/DDBJ whole genome shotgun (WGS) entry which is preliminary data.</text>
</comment>
<dbReference type="PANTHER" id="PTHR46082">
    <property type="entry name" value="ATP/GTP-BINDING PROTEIN-RELATED"/>
    <property type="match status" value="1"/>
</dbReference>
<dbReference type="InterPro" id="IPR011990">
    <property type="entry name" value="TPR-like_helical_dom_sf"/>
</dbReference>
<dbReference type="Gene3D" id="1.25.40.10">
    <property type="entry name" value="Tetratricopeptide repeat domain"/>
    <property type="match status" value="1"/>
</dbReference>
<dbReference type="RefSeq" id="XP_040716148.1">
    <property type="nucleotide sequence ID" value="XM_040855936.1"/>
</dbReference>
<feature type="non-terminal residue" evidence="4">
    <location>
        <position position="1"/>
    </location>
</feature>
<dbReference type="Pfam" id="PF25000">
    <property type="entry name" value="DUF7779"/>
    <property type="match status" value="1"/>
</dbReference>
<dbReference type="SUPFAM" id="SSF52540">
    <property type="entry name" value="P-loop containing nucleoside triphosphate hydrolases"/>
    <property type="match status" value="1"/>
</dbReference>
<sequence>ERPETPPNPSAIIPFGRDLDFVQRGKFLDQIHQACTEPDSRIALVGLGGVGKSQIAIEYAYQVRERSPETWVFWVHASNAARYEQSFREIADYLKIPGRQKPKSNIFQLLGSWLRNEAKGKWILVLDNVDEPSFLLEDPTAAQNGQASGLDSRNAQPLLSYLPHCPNGSILITTRSRDAALKLVESRDIIAVEPMDQADASALARKKLEKDEDKEGATALAVALECMPLAIVQATAYISQRAPRCTVQDYLEKFQNSDHKKASLLKYEGGQIRRDYEAKNSIIITWQISFDHIRQFRPSAADLLSLMSFFDRQGIPESLLRSRSEERRVVHDHDSPSTDDTDIEDIESNSSDGDGFENDVVTLRDYSFISINKDKTSFEMHSLVQIATRICRWEAAEKLFIKVIKRNKQKLGADHPDTLTSMANLASTYQKQGRWKEAEKLEVEVMETRKQKLGADHPSTLTSMNNLALTLHGLGQHAKAISLMKRCLQIGTQNFGDQHPNMSSSTRILARWEAEASLNDIGLGMDE</sequence>
<accession>A0A1Y2E0Y4</accession>
<dbReference type="AlphaFoldDB" id="A0A1Y2E0Y4"/>